<proteinExistence type="predicted"/>
<dbReference type="EMBL" id="JAEFBJ010000008">
    <property type="protein sequence ID" value="KAG7583126.1"/>
    <property type="molecule type" value="Genomic_DNA"/>
</dbReference>
<sequence>WLPALTVTFIVAPLPSLSPSPHAVIVAFMTIDFVKLETYIYEKEALARHHLRKLKNV</sequence>
<evidence type="ECO:0000313" key="2">
    <source>
        <dbReference type="Proteomes" id="UP000694251"/>
    </source>
</evidence>
<keyword evidence="2" id="KW-1185">Reference proteome</keyword>
<gene>
    <name evidence="1" type="ORF">ISN44_As08g026600</name>
</gene>
<evidence type="ECO:0000313" key="1">
    <source>
        <dbReference type="EMBL" id="KAG7583126.1"/>
    </source>
</evidence>
<comment type="caution">
    <text evidence="1">The sequence shown here is derived from an EMBL/GenBank/DDBJ whole genome shotgun (WGS) entry which is preliminary data.</text>
</comment>
<feature type="non-terminal residue" evidence="1">
    <location>
        <position position="1"/>
    </location>
</feature>
<dbReference type="Proteomes" id="UP000694251">
    <property type="component" value="Chromosome 8"/>
</dbReference>
<organism evidence="1 2">
    <name type="scientific">Arabidopsis suecica</name>
    <name type="common">Swedish thale-cress</name>
    <name type="synonym">Cardaminopsis suecica</name>
    <dbReference type="NCBI Taxonomy" id="45249"/>
    <lineage>
        <taxon>Eukaryota</taxon>
        <taxon>Viridiplantae</taxon>
        <taxon>Streptophyta</taxon>
        <taxon>Embryophyta</taxon>
        <taxon>Tracheophyta</taxon>
        <taxon>Spermatophyta</taxon>
        <taxon>Magnoliopsida</taxon>
        <taxon>eudicotyledons</taxon>
        <taxon>Gunneridae</taxon>
        <taxon>Pentapetalae</taxon>
        <taxon>rosids</taxon>
        <taxon>malvids</taxon>
        <taxon>Brassicales</taxon>
        <taxon>Brassicaceae</taxon>
        <taxon>Camelineae</taxon>
        <taxon>Arabidopsis</taxon>
    </lineage>
</organism>
<reference evidence="1 2" key="1">
    <citation type="submission" date="2020-12" db="EMBL/GenBank/DDBJ databases">
        <title>Concerted genomic and epigenomic changes stabilize Arabidopsis allopolyploids.</title>
        <authorList>
            <person name="Chen Z."/>
        </authorList>
    </citation>
    <scope>NUCLEOTIDE SEQUENCE [LARGE SCALE GENOMIC DNA]</scope>
    <source>
        <strain evidence="1">As9502</strain>
        <tissue evidence="1">Leaf</tissue>
    </source>
</reference>
<protein>
    <submittedName>
        <fullName evidence="1">Uncharacterized protein</fullName>
    </submittedName>
</protein>
<dbReference type="AlphaFoldDB" id="A0A8T2BAX6"/>
<accession>A0A8T2BAX6</accession>
<name>A0A8T2BAX6_ARASU</name>